<evidence type="ECO:0000256" key="1">
    <source>
        <dbReference type="SAM" id="SignalP"/>
    </source>
</evidence>
<feature type="chain" id="PRO_5046916453" evidence="1">
    <location>
        <begin position="25"/>
        <end position="188"/>
    </location>
</feature>
<dbReference type="CDD" id="cd07067">
    <property type="entry name" value="HP_PGM_like"/>
    <property type="match status" value="1"/>
</dbReference>
<dbReference type="SMART" id="SM00855">
    <property type="entry name" value="PGAM"/>
    <property type="match status" value="1"/>
</dbReference>
<gene>
    <name evidence="2" type="ORF">HK414_16925</name>
</gene>
<keyword evidence="1" id="KW-0732">Signal</keyword>
<sequence length="188" mass="20047">MRYKSWVHGLLAGCMVVLAGAACADEALWKLLQGGGQVVMVRHALTDPGVGDPDGMKLEDCATQRNLSEQGRGEAARLGEALRARRVPIAGVLSSPWCRALETAKLALDRPAQVQPALGNVFGRPERSAQQVAELKKLVQRPRDGNLFLFTHGSTTLALTGVSPGTSEMVILTPQQGGFRVAGRLAVR</sequence>
<dbReference type="Gene3D" id="3.40.50.1240">
    <property type="entry name" value="Phosphoglycerate mutase-like"/>
    <property type="match status" value="1"/>
</dbReference>
<proteinExistence type="predicted"/>
<dbReference type="InterPro" id="IPR013078">
    <property type="entry name" value="His_Pase_superF_clade-1"/>
</dbReference>
<dbReference type="Proteomes" id="UP000500826">
    <property type="component" value="Chromosome"/>
</dbReference>
<protein>
    <submittedName>
        <fullName evidence="2">Histidine phosphatase family protein</fullName>
    </submittedName>
</protein>
<dbReference type="PROSITE" id="PS51257">
    <property type="entry name" value="PROKAR_LIPOPROTEIN"/>
    <property type="match status" value="1"/>
</dbReference>
<keyword evidence="3" id="KW-1185">Reference proteome</keyword>
<dbReference type="SUPFAM" id="SSF53254">
    <property type="entry name" value="Phosphoglycerate mutase-like"/>
    <property type="match status" value="1"/>
</dbReference>
<evidence type="ECO:0000313" key="2">
    <source>
        <dbReference type="EMBL" id="QJW84740.1"/>
    </source>
</evidence>
<organism evidence="2 3">
    <name type="scientific">Ramlibacter terrae</name>
    <dbReference type="NCBI Taxonomy" id="2732511"/>
    <lineage>
        <taxon>Bacteria</taxon>
        <taxon>Pseudomonadati</taxon>
        <taxon>Pseudomonadota</taxon>
        <taxon>Betaproteobacteria</taxon>
        <taxon>Burkholderiales</taxon>
        <taxon>Comamonadaceae</taxon>
        <taxon>Ramlibacter</taxon>
    </lineage>
</organism>
<accession>A0ABX6P5U3</accession>
<dbReference type="EMBL" id="CP053418">
    <property type="protein sequence ID" value="QJW84740.1"/>
    <property type="molecule type" value="Genomic_DNA"/>
</dbReference>
<dbReference type="InterPro" id="IPR029033">
    <property type="entry name" value="His_PPase_superfam"/>
</dbReference>
<evidence type="ECO:0000313" key="3">
    <source>
        <dbReference type="Proteomes" id="UP000500826"/>
    </source>
</evidence>
<dbReference type="Pfam" id="PF00300">
    <property type="entry name" value="His_Phos_1"/>
    <property type="match status" value="1"/>
</dbReference>
<feature type="signal peptide" evidence="1">
    <location>
        <begin position="1"/>
        <end position="24"/>
    </location>
</feature>
<name>A0ABX6P5U3_9BURK</name>
<reference evidence="2 3" key="1">
    <citation type="submission" date="2020-05" db="EMBL/GenBank/DDBJ databases">
        <title>Ramlibacter rhizophilus sp. nov., isolated from rhizosphere soil of national flower Mugunghwa from South Korea.</title>
        <authorList>
            <person name="Zheng-Fei Y."/>
            <person name="Huan T."/>
        </authorList>
    </citation>
    <scope>NUCLEOTIDE SEQUENCE [LARGE SCALE GENOMIC DNA]</scope>
    <source>
        <strain evidence="2 3">H242</strain>
    </source>
</reference>